<protein>
    <recommendedName>
        <fullName evidence="3">SUKH superfamily protein</fullName>
    </recommendedName>
</protein>
<proteinExistence type="predicted"/>
<keyword evidence="2" id="KW-1185">Reference proteome</keyword>
<dbReference type="InterPro" id="IPR037883">
    <property type="entry name" value="Knr4/Smi1-like_sf"/>
</dbReference>
<gene>
    <name evidence="1" type="ORF">GCM10009759_78660</name>
</gene>
<accession>A0ABN2YEN0</accession>
<evidence type="ECO:0000313" key="1">
    <source>
        <dbReference type="EMBL" id="GAA2126334.1"/>
    </source>
</evidence>
<evidence type="ECO:0008006" key="3">
    <source>
        <dbReference type="Google" id="ProtNLM"/>
    </source>
</evidence>
<reference evidence="1 2" key="1">
    <citation type="journal article" date="2019" name="Int. J. Syst. Evol. Microbiol.">
        <title>The Global Catalogue of Microorganisms (GCM) 10K type strain sequencing project: providing services to taxonomists for standard genome sequencing and annotation.</title>
        <authorList>
            <consortium name="The Broad Institute Genomics Platform"/>
            <consortium name="The Broad Institute Genome Sequencing Center for Infectious Disease"/>
            <person name="Wu L."/>
            <person name="Ma J."/>
        </authorList>
    </citation>
    <scope>NUCLEOTIDE SEQUENCE [LARGE SCALE GENOMIC DNA]</scope>
    <source>
        <strain evidence="1 2">JCM 14559</strain>
    </source>
</reference>
<comment type="caution">
    <text evidence="1">The sequence shown here is derived from an EMBL/GenBank/DDBJ whole genome shotgun (WGS) entry which is preliminary data.</text>
</comment>
<dbReference type="Proteomes" id="UP001500897">
    <property type="component" value="Unassembled WGS sequence"/>
</dbReference>
<evidence type="ECO:0000313" key="2">
    <source>
        <dbReference type="Proteomes" id="UP001500897"/>
    </source>
</evidence>
<dbReference type="SUPFAM" id="SSF160631">
    <property type="entry name" value="SMI1/KNR4-like"/>
    <property type="match status" value="1"/>
</dbReference>
<organism evidence="1 2">
    <name type="scientific">Kitasatospora saccharophila</name>
    <dbReference type="NCBI Taxonomy" id="407973"/>
    <lineage>
        <taxon>Bacteria</taxon>
        <taxon>Bacillati</taxon>
        <taxon>Actinomycetota</taxon>
        <taxon>Actinomycetes</taxon>
        <taxon>Kitasatosporales</taxon>
        <taxon>Streptomycetaceae</taxon>
        <taxon>Kitasatospora</taxon>
    </lineage>
</organism>
<name>A0ABN2YEN0_9ACTN</name>
<dbReference type="EMBL" id="BAAANS010000121">
    <property type="protein sequence ID" value="GAA2126334.1"/>
    <property type="molecule type" value="Genomic_DNA"/>
</dbReference>
<sequence length="169" mass="19390">MSLPGWVGDVFEARRREFVESPDDEGIFGPPIPRAGATEEDITRLRARFSQPLEEHYVEFLRYSDGMENFALGRPIYGSRDWLSGRAQAESEEFLRVQKDILRLDVGIPDGTEIIPISMEEDRTSGVFMIPPGDGRGRIFWLSHGDLCFYTDLRQLFRWAVSFDPSEIN</sequence>